<protein>
    <submittedName>
        <fullName evidence="1">DNA topoisomerase IV, alpha subunit</fullName>
    </submittedName>
</protein>
<keyword evidence="2" id="KW-1185">Reference proteome</keyword>
<reference evidence="1 2" key="1">
    <citation type="journal article" date="2022" name="New Phytol.">
        <title>Ecological generalism drives hyperdiversity of secondary metabolite gene clusters in xylarialean endophytes.</title>
        <authorList>
            <person name="Franco M.E.E."/>
            <person name="Wisecaver J.H."/>
            <person name="Arnold A.E."/>
            <person name="Ju Y.M."/>
            <person name="Slot J.C."/>
            <person name="Ahrendt S."/>
            <person name="Moore L.P."/>
            <person name="Eastman K.E."/>
            <person name="Scott K."/>
            <person name="Konkel Z."/>
            <person name="Mondo S.J."/>
            <person name="Kuo A."/>
            <person name="Hayes R.D."/>
            <person name="Haridas S."/>
            <person name="Andreopoulos B."/>
            <person name="Riley R."/>
            <person name="LaButti K."/>
            <person name="Pangilinan J."/>
            <person name="Lipzen A."/>
            <person name="Amirebrahimi M."/>
            <person name="Yan J."/>
            <person name="Adam C."/>
            <person name="Keymanesh K."/>
            <person name="Ng V."/>
            <person name="Louie K."/>
            <person name="Northen T."/>
            <person name="Drula E."/>
            <person name="Henrissat B."/>
            <person name="Hsieh H.M."/>
            <person name="Youens-Clark K."/>
            <person name="Lutzoni F."/>
            <person name="Miadlikowska J."/>
            <person name="Eastwood D.C."/>
            <person name="Hamelin R.C."/>
            <person name="Grigoriev I.V."/>
            <person name="U'Ren J.M."/>
        </authorList>
    </citation>
    <scope>NUCLEOTIDE SEQUENCE [LARGE SCALE GENOMIC DNA]</scope>
    <source>
        <strain evidence="1 2">ER1909</strain>
    </source>
</reference>
<dbReference type="EMBL" id="MU394415">
    <property type="protein sequence ID" value="KAI6080931.1"/>
    <property type="molecule type" value="Genomic_DNA"/>
</dbReference>
<evidence type="ECO:0000313" key="2">
    <source>
        <dbReference type="Proteomes" id="UP001497680"/>
    </source>
</evidence>
<accession>A0ACC0CKP2</accession>
<name>A0ACC0CKP2_9PEZI</name>
<sequence>MDVLRGGNGVGGAEGNLQPGGVISKIEDTLENIIEALSENRVLTIPLRNRRSRNENLIRFPANTAGEVKKFTCLLRILHICHEALVNGHIITKRSIYYQDPDLFGNQAYVDRLVDDIAFTFGVGRDALNIVAASKGLIAGKITLTLGNDTTLDCSSNSSGISIPQPEGIRRINVGDMKWVLVIEKEATFRSLAASRFYETAAAGVGVLVTGKGYADLVTRQFLHLVHSSFPQVPIHALVDFDPSGIDIMLTYKRGSRSLGHEQNVTVPRLAWLGPKSCDVLGRTRHHLSLTILSEQNQSFIITPPSSRGARPSAARPNQVLSANSFEIASCLTAFDRRKATLLLARLRDENSDDDNEIELVHELQVMLMLNFKAEIQLVDNNGDITHWLDERLLGGAW</sequence>
<dbReference type="Proteomes" id="UP001497680">
    <property type="component" value="Unassembled WGS sequence"/>
</dbReference>
<evidence type="ECO:0000313" key="1">
    <source>
        <dbReference type="EMBL" id="KAI6080931.1"/>
    </source>
</evidence>
<proteinExistence type="predicted"/>
<comment type="caution">
    <text evidence="1">The sequence shown here is derived from an EMBL/GenBank/DDBJ whole genome shotgun (WGS) entry which is preliminary data.</text>
</comment>
<organism evidence="1 2">
    <name type="scientific">Hypoxylon rubiginosum</name>
    <dbReference type="NCBI Taxonomy" id="110542"/>
    <lineage>
        <taxon>Eukaryota</taxon>
        <taxon>Fungi</taxon>
        <taxon>Dikarya</taxon>
        <taxon>Ascomycota</taxon>
        <taxon>Pezizomycotina</taxon>
        <taxon>Sordariomycetes</taxon>
        <taxon>Xylariomycetidae</taxon>
        <taxon>Xylariales</taxon>
        <taxon>Hypoxylaceae</taxon>
        <taxon>Hypoxylon</taxon>
    </lineage>
</organism>
<gene>
    <name evidence="1" type="ORF">F4821DRAFT_250421</name>
</gene>